<gene>
    <name evidence="2" type="ORF">CTI12_AA298380</name>
</gene>
<sequence length="775" mass="90218">MNLRLPTGNLQISPQTVKEVLGLPKGSRRLESNEGQREKNDRFEEEWKDQYKDETKLTVSAISKQITKTTNTDFIFRMNFLMLVANTFGTCDKSSVAKTTVLENVLEEDDVTEIDWCGYVYECARSSKSDWATRKRDRTEIVYYGPVTFLMLAYLQYTKFDAMNVPRRLPAFKSWNANLLISRDTLELDRIKYFGMVDIIGGLNEEEQTAQKEEIYQMLSILSEKELFDETIKDTIFKFGNDQRINEYRERLNEIFMNPNGKSKQRSPIYSSSTESSSIKFETSDDEDDNNEDEKADENREHGNNEETSNTRDEAAGNKDVNSSKNDTAAEKNDVSSRHKKEAKSASKKLEDLNDDEFLELFQEAEWEKFGNKTNVEEKQKEQTGESSQKEKEKEEASPSSCKNKEHSFEFTPGGSQPSFNLGFDTPEEQSKKFNKTESNEEKNQYRLLESPYINEKVSTTEEITEDEILLARSIFSMQGNEAQNREQVFKDQEVVLMRMNVQSLAPGLKIETPVIDTFASILNYEEWLLDKEHKRHYFYTSMMQLPGIIQNEPQCMLTKIDKQYEEFAKMITIQMEDDIRKLQFEDVNLVFFPIISHEHYYLVVFNIIKGTSVIIDNSDSDGTYEGKYKENYEFVRGVFAKHLKTYQHPKGDELMNQKRKPTILNMSWRTKKEKIDCGLYMMLHMEHYQGKSGTKWDTGILKENDINHRMQINNLRAKYVAKMMLHEVNDNQKMMSDYALKFAAENPDEEAAKTLVEEAIKIKIAEQDNEAKTK</sequence>
<feature type="region of interest" description="Disordered" evidence="1">
    <location>
        <begin position="366"/>
        <end position="442"/>
    </location>
</feature>
<evidence type="ECO:0000256" key="1">
    <source>
        <dbReference type="SAM" id="MobiDB-lite"/>
    </source>
</evidence>
<evidence type="ECO:0008006" key="4">
    <source>
        <dbReference type="Google" id="ProtNLM"/>
    </source>
</evidence>
<keyword evidence="3" id="KW-1185">Reference proteome</keyword>
<feature type="compositionally biased region" description="Basic and acidic residues" evidence="1">
    <location>
        <begin position="328"/>
        <end position="352"/>
    </location>
</feature>
<dbReference type="SUPFAM" id="SSF54001">
    <property type="entry name" value="Cysteine proteinases"/>
    <property type="match status" value="1"/>
</dbReference>
<proteinExistence type="predicted"/>
<organism evidence="2 3">
    <name type="scientific">Artemisia annua</name>
    <name type="common">Sweet wormwood</name>
    <dbReference type="NCBI Taxonomy" id="35608"/>
    <lineage>
        <taxon>Eukaryota</taxon>
        <taxon>Viridiplantae</taxon>
        <taxon>Streptophyta</taxon>
        <taxon>Embryophyta</taxon>
        <taxon>Tracheophyta</taxon>
        <taxon>Spermatophyta</taxon>
        <taxon>Magnoliopsida</taxon>
        <taxon>eudicotyledons</taxon>
        <taxon>Gunneridae</taxon>
        <taxon>Pentapetalae</taxon>
        <taxon>asterids</taxon>
        <taxon>campanulids</taxon>
        <taxon>Asterales</taxon>
        <taxon>Asteraceae</taxon>
        <taxon>Asteroideae</taxon>
        <taxon>Anthemideae</taxon>
        <taxon>Artemisiinae</taxon>
        <taxon>Artemisia</taxon>
    </lineage>
</organism>
<dbReference type="AlphaFoldDB" id="A0A2U1N7G7"/>
<name>A0A2U1N7G7_ARTAN</name>
<reference evidence="2 3" key="1">
    <citation type="journal article" date="2018" name="Mol. Plant">
        <title>The genome of Artemisia annua provides insight into the evolution of Asteraceae family and artemisinin biosynthesis.</title>
        <authorList>
            <person name="Shen Q."/>
            <person name="Zhang L."/>
            <person name="Liao Z."/>
            <person name="Wang S."/>
            <person name="Yan T."/>
            <person name="Shi P."/>
            <person name="Liu M."/>
            <person name="Fu X."/>
            <person name="Pan Q."/>
            <person name="Wang Y."/>
            <person name="Lv Z."/>
            <person name="Lu X."/>
            <person name="Zhang F."/>
            <person name="Jiang W."/>
            <person name="Ma Y."/>
            <person name="Chen M."/>
            <person name="Hao X."/>
            <person name="Li L."/>
            <person name="Tang Y."/>
            <person name="Lv G."/>
            <person name="Zhou Y."/>
            <person name="Sun X."/>
            <person name="Brodelius P.E."/>
            <person name="Rose J.K.C."/>
            <person name="Tang K."/>
        </authorList>
    </citation>
    <scope>NUCLEOTIDE SEQUENCE [LARGE SCALE GENOMIC DNA]</scope>
    <source>
        <strain evidence="3">cv. Huhao1</strain>
        <tissue evidence="2">Leaf</tissue>
    </source>
</reference>
<dbReference type="PANTHER" id="PTHR34835">
    <property type="entry name" value="OS07G0283600 PROTEIN-RELATED"/>
    <property type="match status" value="1"/>
</dbReference>
<dbReference type="Proteomes" id="UP000245207">
    <property type="component" value="Unassembled WGS sequence"/>
</dbReference>
<feature type="compositionally biased region" description="Basic and acidic residues" evidence="1">
    <location>
        <begin position="366"/>
        <end position="409"/>
    </location>
</feature>
<dbReference type="InterPro" id="IPR038765">
    <property type="entry name" value="Papain-like_cys_pep_sf"/>
</dbReference>
<dbReference type="STRING" id="35608.A0A2U1N7G7"/>
<dbReference type="EMBL" id="PKPP01003439">
    <property type="protein sequence ID" value="PWA69433.1"/>
    <property type="molecule type" value="Genomic_DNA"/>
</dbReference>
<dbReference type="OrthoDB" id="1728300at2759"/>
<feature type="region of interest" description="Disordered" evidence="1">
    <location>
        <begin position="25"/>
        <end position="45"/>
    </location>
</feature>
<feature type="compositionally biased region" description="Acidic residues" evidence="1">
    <location>
        <begin position="284"/>
        <end position="296"/>
    </location>
</feature>
<dbReference type="PANTHER" id="PTHR34835:SF90">
    <property type="entry name" value="AMINOTRANSFERASE-LIKE PLANT MOBILE DOMAIN-CONTAINING PROTEIN"/>
    <property type="match status" value="1"/>
</dbReference>
<comment type="caution">
    <text evidence="2">The sequence shown here is derived from an EMBL/GenBank/DDBJ whole genome shotgun (WGS) entry which is preliminary data.</text>
</comment>
<evidence type="ECO:0000313" key="3">
    <source>
        <dbReference type="Proteomes" id="UP000245207"/>
    </source>
</evidence>
<feature type="compositionally biased region" description="Basic and acidic residues" evidence="1">
    <location>
        <begin position="297"/>
        <end position="317"/>
    </location>
</feature>
<feature type="region of interest" description="Disordered" evidence="1">
    <location>
        <begin position="256"/>
        <end position="354"/>
    </location>
</feature>
<feature type="compositionally biased region" description="Low complexity" evidence="1">
    <location>
        <begin position="267"/>
        <end position="281"/>
    </location>
</feature>
<accession>A0A2U1N7G7</accession>
<feature type="compositionally biased region" description="Basic and acidic residues" evidence="1">
    <location>
        <begin position="429"/>
        <end position="442"/>
    </location>
</feature>
<dbReference type="Gene3D" id="3.40.395.10">
    <property type="entry name" value="Adenoviral Proteinase, Chain A"/>
    <property type="match status" value="1"/>
</dbReference>
<feature type="compositionally biased region" description="Basic and acidic residues" evidence="1">
    <location>
        <begin position="28"/>
        <end position="42"/>
    </location>
</feature>
<protein>
    <recommendedName>
        <fullName evidence="4">Ulp1 protease family, C-terminal catalytic domain-containing protein</fullName>
    </recommendedName>
</protein>
<evidence type="ECO:0000313" key="2">
    <source>
        <dbReference type="EMBL" id="PWA69433.1"/>
    </source>
</evidence>